<reference evidence="11" key="1">
    <citation type="submission" date="2020-03" db="EMBL/GenBank/DDBJ databases">
        <title>A high-quality chromosome-level genome assembly of a woody plant with both climbing and erect habits, Rhamnella rubrinervis.</title>
        <authorList>
            <person name="Lu Z."/>
            <person name="Yang Y."/>
            <person name="Zhu X."/>
            <person name="Sun Y."/>
        </authorList>
    </citation>
    <scope>NUCLEOTIDE SEQUENCE</scope>
    <source>
        <strain evidence="11">BYM</strain>
        <tissue evidence="11">Leaf</tissue>
    </source>
</reference>
<evidence type="ECO:0000256" key="3">
    <source>
        <dbReference type="ARBA" id="ARBA00023015"/>
    </source>
</evidence>
<feature type="compositionally biased region" description="Basic and acidic residues" evidence="8">
    <location>
        <begin position="168"/>
        <end position="182"/>
    </location>
</feature>
<feature type="compositionally biased region" description="Polar residues" evidence="8">
    <location>
        <begin position="158"/>
        <end position="167"/>
    </location>
</feature>
<evidence type="ECO:0000256" key="7">
    <source>
        <dbReference type="ARBA" id="ARBA00023242"/>
    </source>
</evidence>
<evidence type="ECO:0000256" key="1">
    <source>
        <dbReference type="ARBA" id="ARBA00004123"/>
    </source>
</evidence>
<proteinExistence type="predicted"/>
<dbReference type="PROSITE" id="PS51294">
    <property type="entry name" value="HTH_MYB"/>
    <property type="match status" value="2"/>
</dbReference>
<evidence type="ECO:0000256" key="6">
    <source>
        <dbReference type="ARBA" id="ARBA00023163"/>
    </source>
</evidence>
<sequence>MDGLLGVRKGAWTKEEDDLLKKCVDKYGEGKWHQVPSKAGLNRCRKSCRLRWLNYLKADIKRGEFAVDEVDLLLRLHKLLGNRWSLIAGRLPGRTANHVKNYWNTHLRKKYGKHIMEDNKEDHQKTMVSGPKVIKPRPRTFTKRLSLMNIGIKNIASTTTTTSMDNKNNTDHQEENHSDPISPLEKDIKWWESLLYDTLEANAGNTCSTGSGSDGEPNKMEKFSAEQVDPAAAGSNIGIGEAFVEDHKSFWRDLISMDIDLWDL</sequence>
<protein>
    <recommendedName>
        <fullName evidence="13">MYB transcription factor</fullName>
    </recommendedName>
</protein>
<dbReference type="EMBL" id="VOIH02000005">
    <property type="protein sequence ID" value="KAF3445430.1"/>
    <property type="molecule type" value="Genomic_DNA"/>
</dbReference>
<feature type="domain" description="HTH myb-type" evidence="10">
    <location>
        <begin position="7"/>
        <end position="60"/>
    </location>
</feature>
<dbReference type="SMART" id="SM00717">
    <property type="entry name" value="SANT"/>
    <property type="match status" value="2"/>
</dbReference>
<dbReference type="InterPro" id="IPR015495">
    <property type="entry name" value="Myb_TF_plants"/>
</dbReference>
<keyword evidence="6" id="KW-0804">Transcription</keyword>
<dbReference type="GO" id="GO:0005634">
    <property type="term" value="C:nucleus"/>
    <property type="evidence" value="ECO:0007669"/>
    <property type="project" value="UniProtKB-SubCell"/>
</dbReference>
<dbReference type="Pfam" id="PF00249">
    <property type="entry name" value="Myb_DNA-binding"/>
    <property type="match status" value="2"/>
</dbReference>
<accession>A0A8K0MH20</accession>
<keyword evidence="7" id="KW-0539">Nucleus</keyword>
<keyword evidence="2" id="KW-0677">Repeat</keyword>
<dbReference type="InterPro" id="IPR009057">
    <property type="entry name" value="Homeodomain-like_sf"/>
</dbReference>
<dbReference type="CDD" id="cd00167">
    <property type="entry name" value="SANT"/>
    <property type="match status" value="1"/>
</dbReference>
<dbReference type="SUPFAM" id="SSF46689">
    <property type="entry name" value="Homeodomain-like"/>
    <property type="match status" value="1"/>
</dbReference>
<comment type="caution">
    <text evidence="11">The sequence shown here is derived from an EMBL/GenBank/DDBJ whole genome shotgun (WGS) entry which is preliminary data.</text>
</comment>
<dbReference type="PANTHER" id="PTHR47999:SF24">
    <property type="entry name" value="TRANSCRIPTION FACTOR MYB90"/>
    <property type="match status" value="1"/>
</dbReference>
<keyword evidence="3" id="KW-0805">Transcription regulation</keyword>
<organism evidence="11 12">
    <name type="scientific">Rhamnella rubrinervis</name>
    <dbReference type="NCBI Taxonomy" id="2594499"/>
    <lineage>
        <taxon>Eukaryota</taxon>
        <taxon>Viridiplantae</taxon>
        <taxon>Streptophyta</taxon>
        <taxon>Embryophyta</taxon>
        <taxon>Tracheophyta</taxon>
        <taxon>Spermatophyta</taxon>
        <taxon>Magnoliopsida</taxon>
        <taxon>eudicotyledons</taxon>
        <taxon>Gunneridae</taxon>
        <taxon>Pentapetalae</taxon>
        <taxon>rosids</taxon>
        <taxon>fabids</taxon>
        <taxon>Rosales</taxon>
        <taxon>Rhamnaceae</taxon>
        <taxon>rhamnoid group</taxon>
        <taxon>Rhamneae</taxon>
        <taxon>Rhamnella</taxon>
    </lineage>
</organism>
<keyword evidence="5" id="KW-0010">Activator</keyword>
<dbReference type="FunFam" id="1.10.10.60:FF:000218">
    <property type="entry name" value="Myb transcription factor"/>
    <property type="match status" value="1"/>
</dbReference>
<gene>
    <name evidence="11" type="ORF">FNV43_RR10606</name>
</gene>
<dbReference type="PROSITE" id="PS50090">
    <property type="entry name" value="MYB_LIKE"/>
    <property type="match status" value="2"/>
</dbReference>
<evidence type="ECO:0000259" key="9">
    <source>
        <dbReference type="PROSITE" id="PS50090"/>
    </source>
</evidence>
<dbReference type="AlphaFoldDB" id="A0A8K0MH20"/>
<evidence type="ECO:0000259" key="10">
    <source>
        <dbReference type="PROSITE" id="PS51294"/>
    </source>
</evidence>
<evidence type="ECO:0000256" key="5">
    <source>
        <dbReference type="ARBA" id="ARBA00023159"/>
    </source>
</evidence>
<feature type="domain" description="Myb-like" evidence="9">
    <location>
        <begin position="57"/>
        <end position="107"/>
    </location>
</feature>
<evidence type="ECO:0000256" key="4">
    <source>
        <dbReference type="ARBA" id="ARBA00023125"/>
    </source>
</evidence>
<keyword evidence="4" id="KW-0238">DNA-binding</keyword>
<dbReference type="GO" id="GO:0003677">
    <property type="term" value="F:DNA binding"/>
    <property type="evidence" value="ECO:0007669"/>
    <property type="project" value="UniProtKB-KW"/>
</dbReference>
<evidence type="ECO:0000256" key="2">
    <source>
        <dbReference type="ARBA" id="ARBA00022737"/>
    </source>
</evidence>
<dbReference type="InterPro" id="IPR017930">
    <property type="entry name" value="Myb_dom"/>
</dbReference>
<keyword evidence="12" id="KW-1185">Reference proteome</keyword>
<feature type="domain" description="Myb-like" evidence="9">
    <location>
        <begin position="8"/>
        <end position="56"/>
    </location>
</feature>
<dbReference type="InterPro" id="IPR001005">
    <property type="entry name" value="SANT/Myb"/>
</dbReference>
<evidence type="ECO:0000313" key="12">
    <source>
        <dbReference type="Proteomes" id="UP000796880"/>
    </source>
</evidence>
<evidence type="ECO:0000256" key="8">
    <source>
        <dbReference type="SAM" id="MobiDB-lite"/>
    </source>
</evidence>
<dbReference type="Proteomes" id="UP000796880">
    <property type="component" value="Unassembled WGS sequence"/>
</dbReference>
<comment type="subcellular location">
    <subcellularLocation>
        <location evidence="1">Nucleus</location>
    </subcellularLocation>
</comment>
<dbReference type="Gene3D" id="1.10.10.60">
    <property type="entry name" value="Homeodomain-like"/>
    <property type="match status" value="2"/>
</dbReference>
<evidence type="ECO:0000313" key="11">
    <source>
        <dbReference type="EMBL" id="KAF3445430.1"/>
    </source>
</evidence>
<name>A0A8K0MH20_9ROSA</name>
<feature type="domain" description="HTH myb-type" evidence="10">
    <location>
        <begin position="61"/>
        <end position="111"/>
    </location>
</feature>
<feature type="region of interest" description="Disordered" evidence="8">
    <location>
        <begin position="158"/>
        <end position="182"/>
    </location>
</feature>
<dbReference type="PANTHER" id="PTHR47999">
    <property type="entry name" value="TRANSCRIPTION FACTOR MYB8-RELATED-RELATED"/>
    <property type="match status" value="1"/>
</dbReference>
<dbReference type="GO" id="GO:0080090">
    <property type="term" value="P:regulation of primary metabolic process"/>
    <property type="evidence" value="ECO:0007669"/>
    <property type="project" value="UniProtKB-ARBA"/>
</dbReference>
<evidence type="ECO:0008006" key="13">
    <source>
        <dbReference type="Google" id="ProtNLM"/>
    </source>
</evidence>
<dbReference type="OrthoDB" id="2143914at2759"/>